<keyword evidence="13" id="KW-0234">DNA repair</keyword>
<keyword evidence="4" id="KW-0158">Chromosome</keyword>
<dbReference type="InterPro" id="IPR016194">
    <property type="entry name" value="SPOC-like_C_dom_sf"/>
</dbReference>
<dbReference type="SUPFAM" id="SSF53300">
    <property type="entry name" value="vWA-like"/>
    <property type="match status" value="1"/>
</dbReference>
<dbReference type="GO" id="GO:0016787">
    <property type="term" value="F:hydrolase activity"/>
    <property type="evidence" value="ECO:0007669"/>
    <property type="project" value="UniProtKB-KW"/>
</dbReference>
<dbReference type="GO" id="GO:0043564">
    <property type="term" value="C:Ku70:Ku80 complex"/>
    <property type="evidence" value="ECO:0007669"/>
    <property type="project" value="TreeGrafter"/>
</dbReference>
<evidence type="ECO:0000256" key="2">
    <source>
        <dbReference type="ARBA" id="ARBA00004574"/>
    </source>
</evidence>
<dbReference type="OrthoDB" id="30826at2759"/>
<dbReference type="SMART" id="SM00559">
    <property type="entry name" value="Ku78"/>
    <property type="match status" value="1"/>
</dbReference>
<evidence type="ECO:0000256" key="3">
    <source>
        <dbReference type="ARBA" id="ARBA00012551"/>
    </source>
</evidence>
<accession>A0A2P7YY90</accession>
<feature type="compositionally biased region" description="Acidic residues" evidence="15">
    <location>
        <begin position="616"/>
        <end position="626"/>
    </location>
</feature>
<dbReference type="GO" id="GO:0003690">
    <property type="term" value="F:double-stranded DNA binding"/>
    <property type="evidence" value="ECO:0007669"/>
    <property type="project" value="TreeGrafter"/>
</dbReference>
<keyword evidence="6" id="KW-0227">DNA damage</keyword>
<dbReference type="PANTHER" id="PTHR12604:SF4">
    <property type="entry name" value="X-RAY REPAIR CROSS-COMPLEMENTING PROTEIN 5"/>
    <property type="match status" value="1"/>
</dbReference>
<keyword evidence="5" id="KW-0547">Nucleotide-binding</keyword>
<evidence type="ECO:0000256" key="7">
    <source>
        <dbReference type="ARBA" id="ARBA00022801"/>
    </source>
</evidence>
<evidence type="ECO:0000256" key="8">
    <source>
        <dbReference type="ARBA" id="ARBA00022806"/>
    </source>
</evidence>
<dbReference type="RefSeq" id="XP_024715611.1">
    <property type="nucleotide sequence ID" value="XM_024856012.1"/>
</dbReference>
<keyword evidence="12" id="KW-0233">DNA recombination</keyword>
<feature type="domain" description="Ku" evidence="16">
    <location>
        <begin position="300"/>
        <end position="443"/>
    </location>
</feature>
<evidence type="ECO:0000256" key="13">
    <source>
        <dbReference type="ARBA" id="ARBA00023204"/>
    </source>
</evidence>
<evidence type="ECO:0000259" key="16">
    <source>
        <dbReference type="SMART" id="SM00559"/>
    </source>
</evidence>
<dbReference type="PANTHER" id="PTHR12604">
    <property type="entry name" value="KU AUTOANTIGEN DNA HELICASE"/>
    <property type="match status" value="1"/>
</dbReference>
<evidence type="ECO:0000256" key="14">
    <source>
        <dbReference type="ARBA" id="ARBA00023242"/>
    </source>
</evidence>
<dbReference type="EC" id="3.6.4.12" evidence="3"/>
<evidence type="ECO:0000313" key="17">
    <source>
        <dbReference type="EMBL" id="PSK40912.1"/>
    </source>
</evidence>
<evidence type="ECO:0000256" key="12">
    <source>
        <dbReference type="ARBA" id="ARBA00023172"/>
    </source>
</evidence>
<dbReference type="Proteomes" id="UP000241107">
    <property type="component" value="Unassembled WGS sequence"/>
</dbReference>
<evidence type="ECO:0000256" key="15">
    <source>
        <dbReference type="SAM" id="MobiDB-lite"/>
    </source>
</evidence>
<dbReference type="Pfam" id="PF03731">
    <property type="entry name" value="Ku_N"/>
    <property type="match status" value="1"/>
</dbReference>
<dbReference type="GO" id="GO:0000781">
    <property type="term" value="C:chromosome, telomeric region"/>
    <property type="evidence" value="ECO:0007669"/>
    <property type="project" value="UniProtKB-SubCell"/>
</dbReference>
<dbReference type="InterPro" id="IPR036465">
    <property type="entry name" value="vWFA_dom_sf"/>
</dbReference>
<dbReference type="STRING" id="418784.A0A2P7YY90"/>
<comment type="caution">
    <text evidence="17">The sequence shown here is derived from an EMBL/GenBank/DDBJ whole genome shotgun (WGS) entry which is preliminary data.</text>
</comment>
<dbReference type="GO" id="GO:0005524">
    <property type="term" value="F:ATP binding"/>
    <property type="evidence" value="ECO:0007669"/>
    <property type="project" value="UniProtKB-KW"/>
</dbReference>
<dbReference type="GO" id="GO:0003678">
    <property type="term" value="F:DNA helicase activity"/>
    <property type="evidence" value="ECO:0007669"/>
    <property type="project" value="UniProtKB-EC"/>
</dbReference>
<keyword evidence="10" id="KW-0779">Telomere</keyword>
<dbReference type="GO" id="GO:0006310">
    <property type="term" value="P:DNA recombination"/>
    <property type="evidence" value="ECO:0007669"/>
    <property type="project" value="UniProtKB-KW"/>
</dbReference>
<evidence type="ECO:0000256" key="9">
    <source>
        <dbReference type="ARBA" id="ARBA00022840"/>
    </source>
</evidence>
<keyword evidence="11" id="KW-0238">DNA-binding</keyword>
<dbReference type="VEuPathDB" id="FungiDB:C7M61_000576"/>
<evidence type="ECO:0000256" key="5">
    <source>
        <dbReference type="ARBA" id="ARBA00022741"/>
    </source>
</evidence>
<keyword evidence="7" id="KW-0378">Hydrolase</keyword>
<name>A0A2P7YY90_9ASCO</name>
<organism evidence="17 18">
    <name type="scientific">Candidozyma pseudohaemuli</name>
    <dbReference type="NCBI Taxonomy" id="418784"/>
    <lineage>
        <taxon>Eukaryota</taxon>
        <taxon>Fungi</taxon>
        <taxon>Dikarya</taxon>
        <taxon>Ascomycota</taxon>
        <taxon>Saccharomycotina</taxon>
        <taxon>Pichiomycetes</taxon>
        <taxon>Metschnikowiaceae</taxon>
        <taxon>Candidozyma</taxon>
    </lineage>
</organism>
<evidence type="ECO:0000256" key="1">
    <source>
        <dbReference type="ARBA" id="ARBA00004123"/>
    </source>
</evidence>
<dbReference type="SUPFAM" id="SSF100939">
    <property type="entry name" value="SPOC domain-like"/>
    <property type="match status" value="1"/>
</dbReference>
<evidence type="ECO:0000256" key="10">
    <source>
        <dbReference type="ARBA" id="ARBA00022895"/>
    </source>
</evidence>
<evidence type="ECO:0000313" key="18">
    <source>
        <dbReference type="Proteomes" id="UP000241107"/>
    </source>
</evidence>
<dbReference type="GO" id="GO:0042162">
    <property type="term" value="F:telomeric DNA binding"/>
    <property type="evidence" value="ECO:0007669"/>
    <property type="project" value="TreeGrafter"/>
</dbReference>
<dbReference type="Pfam" id="PF02735">
    <property type="entry name" value="Ku"/>
    <property type="match status" value="1"/>
</dbReference>
<dbReference type="Gene3D" id="2.40.290.10">
    <property type="match status" value="1"/>
</dbReference>
<keyword evidence="8" id="KW-0347">Helicase</keyword>
<dbReference type="InterPro" id="IPR006164">
    <property type="entry name" value="DNA_bd_Ku70/Ku80"/>
</dbReference>
<evidence type="ECO:0000256" key="11">
    <source>
        <dbReference type="ARBA" id="ARBA00023125"/>
    </source>
</evidence>
<keyword evidence="14" id="KW-0539">Nucleus</keyword>
<sequence length="626" mass="70606">MAEKELTVFVVDLHPSAKQSHEYLFDVLAGKLLKGLKTDYISVLAYHSPRTEHKLAEKGVFPGIEVLVDFEVPTYDLLAKLKKTLTPNESWESSQSDSFQSLIFSLSLLEETKKKAFTRNVVVLTAENSPLESLNEEKAGGVPRLIQGLNVNLITAIAGAKTESGLSEKWSLLNSAFSKFVLFTSDEAQRIAKSESSNKKVRPMSVYRGELRFGANFQDIIDQKAYNAEADDCALAWPIEVFPAAKKDVTSTSMHDYLLENGELIRLERKSTHYVWSKNDEYQRPEYPEDEDVDTKKFDKVAVESKDFTSGFKFSNFDLIALDEDLMDSARLKIFSAFDILGFVKQANIPQAYLTGESFFVVPEKSASLRTSLNHSAFVKAIFELKAAALVRFVRKQAKEIELGVLFPIKVDDGGTFSHNFLLIRLPFKEDEKIGNFPPLQASNDLESDASSLMEQFIKSQTYLGRETKDGFLLKSRRVTMRTSENSKLPLPGSEETDPFLVSSPAQARFARYMKTILVKSLTADNLDDFFQQKEFVNNVLRDSPHFTNFLNMANCLGLSLETDWLKELQIPSKNFAKRLVDELDVSYVRKADIKKKKPGKSEDGYTKGNYGADEGQYDEVPDFGF</sequence>
<evidence type="ECO:0000256" key="6">
    <source>
        <dbReference type="ARBA" id="ARBA00022763"/>
    </source>
</evidence>
<proteinExistence type="predicted"/>
<comment type="subcellular location">
    <subcellularLocation>
        <location evidence="2">Chromosome</location>
        <location evidence="2">Telomere</location>
    </subcellularLocation>
    <subcellularLocation>
        <location evidence="1">Nucleus</location>
    </subcellularLocation>
</comment>
<reference evidence="17 18" key="1">
    <citation type="submission" date="2018-03" db="EMBL/GenBank/DDBJ databases">
        <title>Candida pseudohaemulonii genome assembly and annotation.</title>
        <authorList>
            <person name="Munoz J.F."/>
            <person name="Gade L.G."/>
            <person name="Chow N.A."/>
            <person name="Litvintseva A.P."/>
            <person name="Loparev V.N."/>
            <person name="Cuomo C.A."/>
        </authorList>
    </citation>
    <scope>NUCLEOTIDE SEQUENCE [LARGE SCALE GENOMIC DNA]</scope>
    <source>
        <strain evidence="17 18">B12108</strain>
    </source>
</reference>
<protein>
    <recommendedName>
        <fullName evidence="3">DNA helicase</fullName>
        <ecNumber evidence="3">3.6.4.12</ecNumber>
    </recommendedName>
</protein>
<dbReference type="EMBL" id="PYFQ01000001">
    <property type="protein sequence ID" value="PSK40912.1"/>
    <property type="molecule type" value="Genomic_DNA"/>
</dbReference>
<feature type="region of interest" description="Disordered" evidence="15">
    <location>
        <begin position="594"/>
        <end position="626"/>
    </location>
</feature>
<dbReference type="InterPro" id="IPR005161">
    <property type="entry name" value="Ku_N"/>
</dbReference>
<keyword evidence="18" id="KW-1185">Reference proteome</keyword>
<gene>
    <name evidence="17" type="ORF">C7M61_000576</name>
</gene>
<dbReference type="GO" id="GO:0006303">
    <property type="term" value="P:double-strand break repair via nonhomologous end joining"/>
    <property type="evidence" value="ECO:0007669"/>
    <property type="project" value="InterPro"/>
</dbReference>
<keyword evidence="9" id="KW-0067">ATP-binding</keyword>
<dbReference type="Gene3D" id="3.40.50.410">
    <property type="entry name" value="von Willebrand factor, type A domain"/>
    <property type="match status" value="1"/>
</dbReference>
<evidence type="ECO:0000256" key="4">
    <source>
        <dbReference type="ARBA" id="ARBA00022454"/>
    </source>
</evidence>
<dbReference type="AlphaFoldDB" id="A0A2P7YY90"/>
<dbReference type="GeneID" id="36563969"/>
<dbReference type="GO" id="GO:0000723">
    <property type="term" value="P:telomere maintenance"/>
    <property type="evidence" value="ECO:0007669"/>
    <property type="project" value="TreeGrafter"/>
</dbReference>